<feature type="site" description="Binds crRNA" evidence="3">
    <location>
        <position position="845"/>
    </location>
</feature>
<evidence type="ECO:0008006" key="11">
    <source>
        <dbReference type="Google" id="ProtNLM"/>
    </source>
</evidence>
<feature type="site" description="Binds DNA in crRNA-target DNA heteroduplex" evidence="3">
    <location>
        <position position="313"/>
    </location>
</feature>
<dbReference type="InterPro" id="IPR053993">
    <property type="entry name" value="Cas12a_PI"/>
</dbReference>
<evidence type="ECO:0000256" key="4">
    <source>
        <dbReference type="SAM" id="Coils"/>
    </source>
</evidence>
<feature type="compositionally biased region" description="Basic and acidic residues" evidence="5">
    <location>
        <begin position="1277"/>
        <end position="1288"/>
    </location>
</feature>
<dbReference type="InterPro" id="IPR040852">
    <property type="entry name" value="RuvC_1"/>
</dbReference>
<accession>A0A2H0KL31</accession>
<gene>
    <name evidence="9" type="ORF">COV87_00400</name>
</gene>
<protein>
    <recommendedName>
        <fullName evidence="11">Type V CRISPR-associated protein Cpf1</fullName>
    </recommendedName>
</protein>
<evidence type="ECO:0000259" key="7">
    <source>
        <dbReference type="Pfam" id="PF18516"/>
    </source>
</evidence>
<feature type="coiled-coil region" evidence="4">
    <location>
        <begin position="143"/>
        <end position="170"/>
    </location>
</feature>
<feature type="domain" description="Cas12a RuvC nuclease" evidence="7">
    <location>
        <begin position="898"/>
        <end position="1343"/>
    </location>
</feature>
<dbReference type="Proteomes" id="UP000229497">
    <property type="component" value="Unassembled WGS sequence"/>
</dbReference>
<proteinExistence type="predicted"/>
<evidence type="ECO:0000259" key="6">
    <source>
        <dbReference type="Pfam" id="PF18501"/>
    </source>
</evidence>
<keyword evidence="4" id="KW-0175">Coiled coil</keyword>
<dbReference type="Pfam" id="PF18501">
    <property type="entry name" value="REC1"/>
    <property type="match status" value="1"/>
</dbReference>
<feature type="site" description="Binds PAM" evidence="3">
    <location>
        <position position="692"/>
    </location>
</feature>
<feature type="site" description="Caps the crRNA-target DNA heteroduplex" evidence="3">
    <location>
        <position position="400"/>
    </location>
</feature>
<dbReference type="EMBL" id="PCVK01000015">
    <property type="protein sequence ID" value="PIQ71971.1"/>
    <property type="molecule type" value="Genomic_DNA"/>
</dbReference>
<dbReference type="InterPro" id="IPR040787">
    <property type="entry name" value="Cas12a_REC1"/>
</dbReference>
<reference evidence="9 10" key="1">
    <citation type="submission" date="2017-09" db="EMBL/GenBank/DDBJ databases">
        <title>Depth-based differentiation of microbial function through sediment-hosted aquifers and enrichment of novel symbionts in the deep terrestrial subsurface.</title>
        <authorList>
            <person name="Probst A.J."/>
            <person name="Ladd B."/>
            <person name="Jarett J.K."/>
            <person name="Geller-Mcgrath D.E."/>
            <person name="Sieber C.M."/>
            <person name="Emerson J.B."/>
            <person name="Anantharaman K."/>
            <person name="Thomas B.C."/>
            <person name="Malmstrom R."/>
            <person name="Stieglmeier M."/>
            <person name="Klingl A."/>
            <person name="Woyke T."/>
            <person name="Ryan C.M."/>
            <person name="Banfield J.F."/>
        </authorList>
    </citation>
    <scope>NUCLEOTIDE SEQUENCE [LARGE SCALE GENOMIC DNA]</scope>
    <source>
        <strain evidence="9">CG11_big_fil_rev_8_21_14_0_20_37_16</strain>
    </source>
</reference>
<dbReference type="Pfam" id="PF18516">
    <property type="entry name" value="RuvC_1"/>
    <property type="match status" value="1"/>
</dbReference>
<comment type="caution">
    <text evidence="9">The sequence shown here is derived from an EMBL/GenBank/DDBJ whole genome shotgun (WGS) entry which is preliminary data.</text>
</comment>
<feature type="site" description="Binds DNA in crRNA-target DNA heteroduplex" evidence="3">
    <location>
        <position position="594"/>
    </location>
</feature>
<evidence type="ECO:0000313" key="9">
    <source>
        <dbReference type="EMBL" id="PIQ71971.1"/>
    </source>
</evidence>
<feature type="active site" description="For DNase activity of RuvC domain" evidence="1">
    <location>
        <position position="1291"/>
    </location>
</feature>
<feature type="region of interest" description="Binds DNA in crRNA-target DNA heteroduplex" evidence="2">
    <location>
        <begin position="277"/>
        <end position="281"/>
    </location>
</feature>
<evidence type="ECO:0000256" key="1">
    <source>
        <dbReference type="PIRSR" id="PIRSR627620-1"/>
    </source>
</evidence>
<name>A0A2H0KL31_9BACT</name>
<dbReference type="Pfam" id="PF22222">
    <property type="entry name" value="Cpf1_PI-like"/>
    <property type="match status" value="1"/>
</dbReference>
<feature type="site" description="Binds crRNA alone and in crRNA-target DNA heteroduplex" evidence="3">
    <location>
        <position position="16"/>
    </location>
</feature>
<evidence type="ECO:0000256" key="2">
    <source>
        <dbReference type="PIRSR" id="PIRSR627620-2"/>
    </source>
</evidence>
<evidence type="ECO:0000313" key="10">
    <source>
        <dbReference type="Proteomes" id="UP000229497"/>
    </source>
</evidence>
<dbReference type="NCBIfam" id="TIGR04330">
    <property type="entry name" value="cas_Cpf1"/>
    <property type="match status" value="2"/>
</dbReference>
<feature type="region of interest" description="Binds crRNA alone and in crRNA-target DNA heteroduplex" evidence="2">
    <location>
        <begin position="54"/>
        <end position="58"/>
    </location>
</feature>
<feature type="site" description="Binds DNA protospacer adjacent motif (PAM)" evidence="3">
    <location>
        <position position="621"/>
    </location>
</feature>
<feature type="active site" description="For DNase activity of RuvC domain" evidence="1">
    <location>
        <position position="920"/>
    </location>
</feature>
<dbReference type="InterPro" id="IPR027620">
    <property type="entry name" value="Cas12a"/>
</dbReference>
<feature type="active site" description="For DNase activity of RuvC domain" evidence="1">
    <location>
        <position position="1035"/>
    </location>
</feature>
<evidence type="ECO:0000259" key="8">
    <source>
        <dbReference type="Pfam" id="PF22222"/>
    </source>
</evidence>
<feature type="region of interest" description="Binds crRNA" evidence="2">
    <location>
        <begin position="818"/>
        <end position="819"/>
    </location>
</feature>
<feature type="active site" description="For pre-crRNA processing" evidence="1">
    <location>
        <position position="866"/>
    </location>
</feature>
<feature type="region of interest" description="Binds crRNA alone and in crRNA-target DNA heteroduplex" evidence="2">
    <location>
        <begin position="178"/>
        <end position="182"/>
    </location>
</feature>
<feature type="region of interest" description="Disordered" evidence="5">
    <location>
        <begin position="1274"/>
        <end position="1294"/>
    </location>
</feature>
<sequence>MSVFKSFTNCYALSKTLRFELKPVGKTFENMRTQLAYNKDLQTFLKDQAIEDAYQKLKPLFDKLHEEFITDSLDSDQAKKIDFSEYLVLYEAKKELQAIEKKLREEIGKTFIAAGEKWKQEKYAQYTWKKGSKVANGSDILLTQDVLELIRDLNDKNEELKKMIEETFKGFFTYLSGFNQNRKNYYTIKEEKATAVATRIVHENLPKFCDNILFFIDRQTEYLIAHSFLKEKGRDLVNKDGKALLPITDSIFSIEHFNHCFSQKQIEAYNAQIGNANVLINLYNQAHNDEQGFKRLPAFKTLYKQIGCGKRKSLFFTLTCDTEAEASKMRNENKEAFSVEEVLNLAYKAGEKYFQNSIENDSNLTIPKFCSYIEAQQDYDGIYWSKAALNTISNKYFANYHVLKDRLKEVKVFQKAAKGSEEDVKIPEAIELEGLFAVIDEVDGWRDEDIFFKKSLIEERKDEKENKKNKKRLEVIKKAEKPSQALINLIFFDINEHIEQFFDTSKAILSLQEYKSKESKEAIKAWMDHALAVNQILKYFLVKENKTKGNPLDSEISNALKNILFEGKIIFDGKEIDVDWFRWYDALRNYLTKKPQDDAKENKLKLNFKNSTLAGGWDINKEPDNHCVILQDQNDKQYLGVIAKKEKQRGYNKIFEKTPENPLYKIDSGEVWQKMEYKQIAAPTGIGGFVRKCFKTAQQYGWKCPDNCLNSEGKIIIKNDEAKENLEAIIDCYKDFFIKYEKDGFSYKKFSFNFKKSSEYEELNNFFSDVERQGYKLDFTTINKAIIDQWVEDGTIYLFEIKNQDANDGKKEGHKNNLHTIYWKALFENNEDKPKLNGGAELFYRKALPKSKQEKIKDNHGKEIIKNFRFSKEKFLFHCPIKMNYKAKSYSDPKYALPEINNQINEALTTFGDIHFLGIDRGEKHLAYYSLVDKNGEMIDKGTLNLPFIDQEGKPRSIKKPKYFYNKKKDKWESEEINCWDYNDLLDAMASNRDMARKNWQTIGTIKELKEGYISQVVRKIADIVVEHGAFIVLEDLNTGFKRGRQKIEKSVYQKFELALAKKLNFLVDKSAKSGEIGSVTRALQLTPPVNNYGDIEKRKQVGIMLYTRANYTSQTDPETGWRKIIYLKKGNEEAIKEQILQNFTDIWFDGLDYYFEYPNKNKSDKPWKLYSGKGGKSLDRFRRSRGKDKNEWTIEPVNVVNILKQVFVNFDEKRSLRSQIIEGKALARTKEKTDFTAWEALRFAIDLIQQIRNTGNNEKDADFLHSPVRDTNGNHFDSRSVSHDRPTSGDANGAYNIARKGLMMNEHIRTWAKKGKPKYDKNTNDLNLFISEEEWDLYLADKKAWQEKLLMFSSRKAMDEEKKKHI</sequence>
<evidence type="ECO:0000256" key="3">
    <source>
        <dbReference type="PIRSR" id="PIRSR627620-3"/>
    </source>
</evidence>
<organism evidence="9 10">
    <name type="scientific">Candidatus Roizmanbacteria bacterium CG11_big_fil_rev_8_21_14_0_20_37_16</name>
    <dbReference type="NCBI Taxonomy" id="1974857"/>
    <lineage>
        <taxon>Bacteria</taxon>
        <taxon>Candidatus Roizmaniibacteriota</taxon>
    </lineage>
</organism>
<evidence type="ECO:0000256" key="5">
    <source>
        <dbReference type="SAM" id="MobiDB-lite"/>
    </source>
</evidence>
<feature type="domain" description="Cas12a REC1" evidence="6">
    <location>
        <begin position="55"/>
        <end position="306"/>
    </location>
</feature>
<feature type="domain" description="Cas12a PI" evidence="8">
    <location>
        <begin position="714"/>
        <end position="775"/>
    </location>
</feature>
<feature type="site" description="Binds Target strand DNA; via amide nitrogen" evidence="3">
    <location>
        <position position="838"/>
    </location>
</feature>